<dbReference type="Gene3D" id="3.40.190.10">
    <property type="entry name" value="Periplasmic binding protein-like II"/>
    <property type="match status" value="2"/>
</dbReference>
<dbReference type="Pfam" id="PF13416">
    <property type="entry name" value="SBP_bac_8"/>
    <property type="match status" value="1"/>
</dbReference>
<accession>A0ABM7PYL1</accession>
<dbReference type="PANTHER" id="PTHR43649:SF11">
    <property type="entry name" value="ABC TRANSPORTER SUBSTRATE-BINDING PROTEIN YESO-RELATED"/>
    <property type="match status" value="1"/>
</dbReference>
<dbReference type="EMBL" id="AP024525">
    <property type="protein sequence ID" value="BCT77398.1"/>
    <property type="molecule type" value="Genomic_DNA"/>
</dbReference>
<organism evidence="2 3">
    <name type="scientific">Sinomonas cyclohexanicum</name>
    <name type="common">Corynebacterium cyclohexanicum</name>
    <dbReference type="NCBI Taxonomy" id="322009"/>
    <lineage>
        <taxon>Bacteria</taxon>
        <taxon>Bacillati</taxon>
        <taxon>Actinomycetota</taxon>
        <taxon>Actinomycetes</taxon>
        <taxon>Micrococcales</taxon>
        <taxon>Micrococcaceae</taxon>
        <taxon>Sinomonas</taxon>
    </lineage>
</organism>
<evidence type="ECO:0000313" key="3">
    <source>
        <dbReference type="Proteomes" id="UP001319861"/>
    </source>
</evidence>
<dbReference type="PROSITE" id="PS51257">
    <property type="entry name" value="PROKAR_LIPOPROTEIN"/>
    <property type="match status" value="1"/>
</dbReference>
<dbReference type="SUPFAM" id="SSF53850">
    <property type="entry name" value="Periplasmic binding protein-like II"/>
    <property type="match status" value="1"/>
</dbReference>
<reference evidence="2 3" key="1">
    <citation type="journal article" date="2021" name="J. Biosci. Bioeng.">
        <title>Identification and characterization of a chc gene cluster responsible for the aromatization pathway of cyclohexanecarboxylate degradation in Sinomonas cyclohexanicum ATCC 51369.</title>
        <authorList>
            <person name="Yamamoto T."/>
            <person name="Hasegawa Y."/>
            <person name="Lau P.C.K."/>
            <person name="Iwaki H."/>
        </authorList>
    </citation>
    <scope>NUCLEOTIDE SEQUENCE [LARGE SCALE GENOMIC DNA]</scope>
    <source>
        <strain evidence="2 3">ATCC 51369</strain>
    </source>
</reference>
<dbReference type="RefSeq" id="WP_229230105.1">
    <property type="nucleotide sequence ID" value="NZ_AP024525.1"/>
</dbReference>
<dbReference type="InterPro" id="IPR006311">
    <property type="entry name" value="TAT_signal"/>
</dbReference>
<protein>
    <submittedName>
        <fullName evidence="2">Sugar ABC transporter substrate-binding protein</fullName>
    </submittedName>
</protein>
<name>A0ABM7PYL1_SINCY</name>
<dbReference type="InterPro" id="IPR050490">
    <property type="entry name" value="Bact_solute-bd_prot1"/>
</dbReference>
<dbReference type="PROSITE" id="PS51318">
    <property type="entry name" value="TAT"/>
    <property type="match status" value="1"/>
</dbReference>
<dbReference type="Proteomes" id="UP001319861">
    <property type="component" value="Chromosome"/>
</dbReference>
<proteinExistence type="predicted"/>
<evidence type="ECO:0000256" key="1">
    <source>
        <dbReference type="SAM" id="SignalP"/>
    </source>
</evidence>
<keyword evidence="1" id="KW-0732">Signal</keyword>
<evidence type="ECO:0000313" key="2">
    <source>
        <dbReference type="EMBL" id="BCT77398.1"/>
    </source>
</evidence>
<dbReference type="PANTHER" id="PTHR43649">
    <property type="entry name" value="ARABINOSE-BINDING PROTEIN-RELATED"/>
    <property type="match status" value="1"/>
</dbReference>
<feature type="chain" id="PRO_5045783599" evidence="1">
    <location>
        <begin position="20"/>
        <end position="438"/>
    </location>
</feature>
<sequence length="438" mass="46076">MTTLTRRTALQLFAGTAAAGLLAGCGTGGGSENADGSVTLRFTWWGNDVRNKQTQQAIDAFQKEHPNIKIQAEPGVWSGYWDKLATQTAANDAPDVIQMDLAYIAEYGGRGALLDLSKQKELDTSGIDQPTLDAGQYGGKLYGISTGQNALGVFANVKLFQAAGVPLPDDTTWTWDDFLKTAQAVAAGASKGGAANYGSSYGLTDSSLSIWLRQRGESLYTADGNTGFTVDGVASFLDFLKKLGDAKAAPPASVAQEDIGAAVEQTLAATNKTALSFWWTNQLGALTKATGSDIKILRMPSQDGKAKGNGLFYKPSMYWSASSRSKHPAEAATFINYLVNSTDVAKVITTERGFSTSPAIQEAIKPLLTPTDNAALSFLTAIKPDMGPTPVVPPVGTSKVADALGRHATDVLFGRASAQDAAAAFKNDADNLIKSAKK</sequence>
<gene>
    <name evidence="2" type="ORF">SCMU_32400</name>
</gene>
<keyword evidence="3" id="KW-1185">Reference proteome</keyword>
<dbReference type="InterPro" id="IPR006059">
    <property type="entry name" value="SBP"/>
</dbReference>
<feature type="signal peptide" evidence="1">
    <location>
        <begin position="1"/>
        <end position="19"/>
    </location>
</feature>